<sequence length="59" mass="6260">LLFKTVVAGDSWGEIAVPVIQSHPETAFIFVGSSLTIVFGVLNLIVAVIVDTFAEARSN</sequence>
<proteinExistence type="predicted"/>
<evidence type="ECO:0000313" key="7">
    <source>
        <dbReference type="EMBL" id="CAE7662364.1"/>
    </source>
</evidence>
<comment type="subcellular location">
    <subcellularLocation>
        <location evidence="1">Membrane</location>
        <topology evidence="1">Multi-pass membrane protein</topology>
    </subcellularLocation>
</comment>
<name>A0A812W9U1_SYMPI</name>
<keyword evidence="2 5" id="KW-0812">Transmembrane</keyword>
<evidence type="ECO:0000313" key="8">
    <source>
        <dbReference type="Proteomes" id="UP000649617"/>
    </source>
</evidence>
<dbReference type="Proteomes" id="UP000649617">
    <property type="component" value="Unassembled WGS sequence"/>
</dbReference>
<dbReference type="Gene3D" id="1.10.287.70">
    <property type="match status" value="1"/>
</dbReference>
<evidence type="ECO:0000256" key="4">
    <source>
        <dbReference type="ARBA" id="ARBA00023136"/>
    </source>
</evidence>
<protein>
    <recommendedName>
        <fullName evidence="6">Ion transport domain-containing protein</fullName>
    </recommendedName>
</protein>
<feature type="non-terminal residue" evidence="7">
    <location>
        <position position="59"/>
    </location>
</feature>
<reference evidence="7" key="1">
    <citation type="submission" date="2021-02" db="EMBL/GenBank/DDBJ databases">
        <authorList>
            <person name="Dougan E. K."/>
            <person name="Rhodes N."/>
            <person name="Thang M."/>
            <person name="Chan C."/>
        </authorList>
    </citation>
    <scope>NUCLEOTIDE SEQUENCE</scope>
</reference>
<evidence type="ECO:0000256" key="1">
    <source>
        <dbReference type="ARBA" id="ARBA00004141"/>
    </source>
</evidence>
<dbReference type="AlphaFoldDB" id="A0A812W9U1"/>
<feature type="transmembrane region" description="Helical" evidence="5">
    <location>
        <begin position="27"/>
        <end position="50"/>
    </location>
</feature>
<keyword evidence="8" id="KW-1185">Reference proteome</keyword>
<evidence type="ECO:0000256" key="3">
    <source>
        <dbReference type="ARBA" id="ARBA00022989"/>
    </source>
</evidence>
<evidence type="ECO:0000259" key="6">
    <source>
        <dbReference type="Pfam" id="PF00520"/>
    </source>
</evidence>
<dbReference type="Pfam" id="PF00520">
    <property type="entry name" value="Ion_trans"/>
    <property type="match status" value="1"/>
</dbReference>
<keyword evidence="3 5" id="KW-1133">Transmembrane helix</keyword>
<dbReference type="GO" id="GO:0016020">
    <property type="term" value="C:membrane"/>
    <property type="evidence" value="ECO:0007669"/>
    <property type="project" value="UniProtKB-SubCell"/>
</dbReference>
<feature type="domain" description="Ion transport" evidence="6">
    <location>
        <begin position="6"/>
        <end position="58"/>
    </location>
</feature>
<keyword evidence="4 5" id="KW-0472">Membrane</keyword>
<dbReference type="GO" id="GO:0005216">
    <property type="term" value="F:monoatomic ion channel activity"/>
    <property type="evidence" value="ECO:0007669"/>
    <property type="project" value="InterPro"/>
</dbReference>
<feature type="non-terminal residue" evidence="7">
    <location>
        <position position="1"/>
    </location>
</feature>
<evidence type="ECO:0000256" key="2">
    <source>
        <dbReference type="ARBA" id="ARBA00022692"/>
    </source>
</evidence>
<comment type="caution">
    <text evidence="7">The sequence shown here is derived from an EMBL/GenBank/DDBJ whole genome shotgun (WGS) entry which is preliminary data.</text>
</comment>
<organism evidence="7 8">
    <name type="scientific">Symbiodinium pilosum</name>
    <name type="common">Dinoflagellate</name>
    <dbReference type="NCBI Taxonomy" id="2952"/>
    <lineage>
        <taxon>Eukaryota</taxon>
        <taxon>Sar</taxon>
        <taxon>Alveolata</taxon>
        <taxon>Dinophyceae</taxon>
        <taxon>Suessiales</taxon>
        <taxon>Symbiodiniaceae</taxon>
        <taxon>Symbiodinium</taxon>
    </lineage>
</organism>
<accession>A0A812W9U1</accession>
<gene>
    <name evidence="7" type="ORF">SPIL2461_LOCUS18015</name>
</gene>
<dbReference type="EMBL" id="CAJNIZ010043529">
    <property type="protein sequence ID" value="CAE7662364.1"/>
    <property type="molecule type" value="Genomic_DNA"/>
</dbReference>
<dbReference type="OrthoDB" id="446804at2759"/>
<dbReference type="InterPro" id="IPR005821">
    <property type="entry name" value="Ion_trans_dom"/>
</dbReference>
<evidence type="ECO:0000256" key="5">
    <source>
        <dbReference type="SAM" id="Phobius"/>
    </source>
</evidence>